<dbReference type="SUPFAM" id="SSF69318">
    <property type="entry name" value="Integrin alpha N-terminal domain"/>
    <property type="match status" value="1"/>
</dbReference>
<evidence type="ECO:0000313" key="3">
    <source>
        <dbReference type="Proteomes" id="UP001342631"/>
    </source>
</evidence>
<dbReference type="InterPro" id="IPR028994">
    <property type="entry name" value="Integrin_alpha_N"/>
</dbReference>
<feature type="chain" id="PRO_5045828008" description="SH3 domain-containing protein" evidence="1">
    <location>
        <begin position="23"/>
        <end position="251"/>
    </location>
</feature>
<reference evidence="2 3" key="1">
    <citation type="journal article" date="2024" name="Arch. Microbiol.">
        <title>Corallococcus caeni sp. nov., a novel myxobacterium isolated from activated sludge.</title>
        <authorList>
            <person name="Tomita S."/>
            <person name="Nakai R."/>
            <person name="Kuroda K."/>
            <person name="Kurashita H."/>
            <person name="Hatamoto M."/>
            <person name="Yamaguchi T."/>
            <person name="Narihiro T."/>
        </authorList>
    </citation>
    <scope>NUCLEOTIDE SEQUENCE [LARGE SCALE GENOMIC DNA]</scope>
    <source>
        <strain evidence="2 3">NO1</strain>
    </source>
</reference>
<keyword evidence="3" id="KW-1185">Reference proteome</keyword>
<dbReference type="RefSeq" id="WP_338281849.1">
    <property type="nucleotide sequence ID" value="NZ_BTTX01000009.1"/>
</dbReference>
<dbReference type="Proteomes" id="UP001342631">
    <property type="component" value="Unassembled WGS sequence"/>
</dbReference>
<evidence type="ECO:0000256" key="1">
    <source>
        <dbReference type="SAM" id="SignalP"/>
    </source>
</evidence>
<organism evidence="2 3">
    <name type="scientific">Corallococcus caeni</name>
    <dbReference type="NCBI Taxonomy" id="3082388"/>
    <lineage>
        <taxon>Bacteria</taxon>
        <taxon>Pseudomonadati</taxon>
        <taxon>Myxococcota</taxon>
        <taxon>Myxococcia</taxon>
        <taxon>Myxococcales</taxon>
        <taxon>Cystobacterineae</taxon>
        <taxon>Myxococcaceae</taxon>
        <taxon>Corallococcus</taxon>
    </lineage>
</organism>
<comment type="caution">
    <text evidence="2">The sequence shown here is derived from an EMBL/GenBank/DDBJ whole genome shotgun (WGS) entry which is preliminary data.</text>
</comment>
<accession>A0ABQ6R2Z4</accession>
<dbReference type="EMBL" id="BTTX01000009">
    <property type="protein sequence ID" value="GMU10690.1"/>
    <property type="molecule type" value="Genomic_DNA"/>
</dbReference>
<evidence type="ECO:0008006" key="4">
    <source>
        <dbReference type="Google" id="ProtNLM"/>
    </source>
</evidence>
<gene>
    <name evidence="2" type="ORF">ASNO1_69440</name>
</gene>
<protein>
    <recommendedName>
        <fullName evidence="4">SH3 domain-containing protein</fullName>
    </recommendedName>
</protein>
<proteinExistence type="predicted"/>
<feature type="signal peptide" evidence="1">
    <location>
        <begin position="1"/>
        <end position="22"/>
    </location>
</feature>
<sequence>MKTSLLAVLSSAVLFAGAPAVAQKNDEPVTSAQADLDGDGKPDAVSLSAGKDGKFTLKVGGATSQGNASGNEVRGFTVVDLDTGDKWKELLVHTLGDVDDDHRFFLYGYDGRTVKPLGDVRALTEAKGNGIVLVDTWMGFWQKRDKYTLDRKAWRLVHVPQELYAVGLDAAAAGVEATVKKSFPLAHSRTGSAVVATTAQGSKVRVLAASVPAKLGEREDVWYLVKSSTGLLGWVRGNVLVESTDGLPLAG</sequence>
<name>A0ABQ6R2Z4_9BACT</name>
<evidence type="ECO:0000313" key="2">
    <source>
        <dbReference type="EMBL" id="GMU10690.1"/>
    </source>
</evidence>
<keyword evidence="1" id="KW-0732">Signal</keyword>